<dbReference type="Proteomes" id="UP000663879">
    <property type="component" value="Unassembled WGS sequence"/>
</dbReference>
<protein>
    <submittedName>
        <fullName evidence="1">Uncharacterized protein</fullName>
    </submittedName>
</protein>
<dbReference type="AlphaFoldDB" id="A0A814RAP4"/>
<name>A0A814RAP4_9BILA</name>
<reference evidence="1" key="1">
    <citation type="submission" date="2021-02" db="EMBL/GenBank/DDBJ databases">
        <authorList>
            <person name="Nowell W R."/>
        </authorList>
    </citation>
    <scope>NUCLEOTIDE SEQUENCE</scope>
    <source>
        <strain evidence="1">Ploen Becks lab</strain>
    </source>
</reference>
<dbReference type="EMBL" id="CAJNOC010009601">
    <property type="protein sequence ID" value="CAF1130924.1"/>
    <property type="molecule type" value="Genomic_DNA"/>
</dbReference>
<keyword evidence="2" id="KW-1185">Reference proteome</keyword>
<gene>
    <name evidence="1" type="ORF">OXX778_LOCUS22469</name>
</gene>
<evidence type="ECO:0000313" key="1">
    <source>
        <dbReference type="EMBL" id="CAF1130924.1"/>
    </source>
</evidence>
<organism evidence="1 2">
    <name type="scientific">Brachionus calyciflorus</name>
    <dbReference type="NCBI Taxonomy" id="104777"/>
    <lineage>
        <taxon>Eukaryota</taxon>
        <taxon>Metazoa</taxon>
        <taxon>Spiralia</taxon>
        <taxon>Gnathifera</taxon>
        <taxon>Rotifera</taxon>
        <taxon>Eurotatoria</taxon>
        <taxon>Monogononta</taxon>
        <taxon>Pseudotrocha</taxon>
        <taxon>Ploima</taxon>
        <taxon>Brachionidae</taxon>
        <taxon>Brachionus</taxon>
    </lineage>
</organism>
<proteinExistence type="predicted"/>
<comment type="caution">
    <text evidence="1">The sequence shown here is derived from an EMBL/GenBank/DDBJ whole genome shotgun (WGS) entry which is preliminary data.</text>
</comment>
<sequence length="131" mass="15166">MSFTENLTAEFQNKEYLSFNGNINTVSNEFDICDCPSEKCLHSNSVLDISFEEFKRNIGQMYSSTQNPDMEKLNNNDCRSKINYLTNETGDLIPDALDEQDFIVKQNQTYDKINLNNNFTKKNILKSFSFS</sequence>
<accession>A0A814RAP4</accession>
<evidence type="ECO:0000313" key="2">
    <source>
        <dbReference type="Proteomes" id="UP000663879"/>
    </source>
</evidence>